<evidence type="ECO:0000313" key="1">
    <source>
        <dbReference type="EMBL" id="KAJ2983424.1"/>
    </source>
</evidence>
<reference evidence="1" key="1">
    <citation type="submission" date="2022-08" db="EMBL/GenBank/DDBJ databases">
        <title>Genome Sequence of Lecanicillium fungicola.</title>
        <authorList>
            <person name="Buettner E."/>
        </authorList>
    </citation>
    <scope>NUCLEOTIDE SEQUENCE</scope>
    <source>
        <strain evidence="1">Babe33</strain>
    </source>
</reference>
<organism evidence="1 2">
    <name type="scientific">Zarea fungicola</name>
    <dbReference type="NCBI Taxonomy" id="93591"/>
    <lineage>
        <taxon>Eukaryota</taxon>
        <taxon>Fungi</taxon>
        <taxon>Dikarya</taxon>
        <taxon>Ascomycota</taxon>
        <taxon>Pezizomycotina</taxon>
        <taxon>Sordariomycetes</taxon>
        <taxon>Hypocreomycetidae</taxon>
        <taxon>Hypocreales</taxon>
        <taxon>Cordycipitaceae</taxon>
        <taxon>Zarea</taxon>
    </lineage>
</organism>
<dbReference type="EMBL" id="JANJQO010000030">
    <property type="protein sequence ID" value="KAJ2983424.1"/>
    <property type="molecule type" value="Genomic_DNA"/>
</dbReference>
<keyword evidence="2" id="KW-1185">Reference proteome</keyword>
<evidence type="ECO:0000313" key="2">
    <source>
        <dbReference type="Proteomes" id="UP001143910"/>
    </source>
</evidence>
<sequence>MSSDRQSTLTSSPASASIHEDKSSPQDANNAATPELGSKLALAPVKSAEPVYITGIKLYLVFLALSLVSFLMLLDVSIVATAIPRITSDFHSLQDVGWYGSAYLLANCSLQPLAGKIYTYFDSKITFLGFFAIFEVGSLLCGIANSSKMLIVSRAVAGLGGAGLMNGALTIISAAVPLSKRPVYMGAMMGIAQMGVVLGPLLGGAFTEYTTWRWCFYINLPIGALVAVLLIFISIPSVNVKPPGQQFFQTIYKELDLLGFVLFAPSIIMLLLALEWGGSTYPWKSSTIIGLFCGAAANFLVFLAWEQYVGDKAMIPLSLLKIRIVWVSGAYVFFFFSMMQIVVYYLPIYFQAIKNTSPMMSGVDLLPSILSQLLGTLASGAAVTKFGYYLPFAVGAAVITSIGHGTLTLLEPDSSIGDWIGFQILVGFGRGIGMQMPYVAVQNSVSTKLMSISVSILTFTQTFGGSVFLSIAQTVFTTSLHTTIPKYAPDVSADKVIAAGATGVWSTVTNRTDLANVLIAYNESIRRDYYIAIGCSGACFFLAWGLGWKDIRTQAKPRETSREQV</sequence>
<comment type="caution">
    <text evidence="1">The sequence shown here is derived from an EMBL/GenBank/DDBJ whole genome shotgun (WGS) entry which is preliminary data.</text>
</comment>
<dbReference type="Proteomes" id="UP001143910">
    <property type="component" value="Unassembled WGS sequence"/>
</dbReference>
<proteinExistence type="predicted"/>
<protein>
    <submittedName>
        <fullName evidence="1">Uncharacterized protein</fullName>
    </submittedName>
</protein>
<accession>A0ACC1NYC3</accession>
<gene>
    <name evidence="1" type="ORF">NQ176_g697</name>
</gene>
<name>A0ACC1NYC3_9HYPO</name>